<dbReference type="InterPro" id="IPR000182">
    <property type="entry name" value="GNAT_dom"/>
</dbReference>
<dbReference type="AlphaFoldDB" id="I0BS10"/>
<dbReference type="HOGENOM" id="CLU_013985_34_9_9"/>
<accession>I0BS10</accession>
<name>I0BS10_9BACL</name>
<keyword evidence="2" id="KW-0012">Acyltransferase</keyword>
<organism evidence="4 5">
    <name type="scientific">Paenibacillus mucilaginosus K02</name>
    <dbReference type="NCBI Taxonomy" id="997761"/>
    <lineage>
        <taxon>Bacteria</taxon>
        <taxon>Bacillati</taxon>
        <taxon>Bacillota</taxon>
        <taxon>Bacilli</taxon>
        <taxon>Bacillales</taxon>
        <taxon>Paenibacillaceae</taxon>
        <taxon>Paenibacillus</taxon>
    </lineage>
</organism>
<dbReference type="InterPro" id="IPR016181">
    <property type="entry name" value="Acyl_CoA_acyltransferase"/>
</dbReference>
<gene>
    <name evidence="4" type="ORF">B2K_31365</name>
</gene>
<dbReference type="PANTHER" id="PTHR43877:SF2">
    <property type="entry name" value="AMINOALKYLPHOSPHONATE N-ACETYLTRANSFERASE-RELATED"/>
    <property type="match status" value="1"/>
</dbReference>
<dbReference type="SUPFAM" id="SSF55729">
    <property type="entry name" value="Acyl-CoA N-acyltransferases (Nat)"/>
    <property type="match status" value="1"/>
</dbReference>
<reference evidence="4 5" key="1">
    <citation type="submission" date="2013-06" db="EMBL/GenBank/DDBJ databases">
        <title>Complete genome sequence of Paenibacillus mucilaginosus K02.</title>
        <authorList>
            <person name="Xiao B."/>
            <person name="Sun L."/>
            <person name="Xiao L."/>
            <person name="Lian B."/>
        </authorList>
    </citation>
    <scope>NUCLEOTIDE SEQUENCE [LARGE SCALE GENOMIC DNA]</scope>
    <source>
        <strain evidence="4 5">K02</strain>
    </source>
</reference>
<protein>
    <submittedName>
        <fullName evidence="4">Acetyltransferase</fullName>
    </submittedName>
</protein>
<evidence type="ECO:0000256" key="1">
    <source>
        <dbReference type="ARBA" id="ARBA00022679"/>
    </source>
</evidence>
<dbReference type="GO" id="GO:0016747">
    <property type="term" value="F:acyltransferase activity, transferring groups other than amino-acyl groups"/>
    <property type="evidence" value="ECO:0007669"/>
    <property type="project" value="InterPro"/>
</dbReference>
<dbReference type="Pfam" id="PF00583">
    <property type="entry name" value="Acetyltransf_1"/>
    <property type="match status" value="1"/>
</dbReference>
<dbReference type="CDD" id="cd04301">
    <property type="entry name" value="NAT_SF"/>
    <property type="match status" value="1"/>
</dbReference>
<proteinExistence type="predicted"/>
<dbReference type="PATRIC" id="fig|997761.3.peg.6288"/>
<dbReference type="PROSITE" id="PS51186">
    <property type="entry name" value="GNAT"/>
    <property type="match status" value="1"/>
</dbReference>
<evidence type="ECO:0000313" key="4">
    <source>
        <dbReference type="EMBL" id="AFH65157.1"/>
    </source>
</evidence>
<evidence type="ECO:0000259" key="3">
    <source>
        <dbReference type="PROSITE" id="PS51186"/>
    </source>
</evidence>
<dbReference type="EMBL" id="CP003422">
    <property type="protein sequence ID" value="AFH65157.1"/>
    <property type="molecule type" value="Genomic_DNA"/>
</dbReference>
<dbReference type="KEGG" id="pmw:B2K_31365"/>
<dbReference type="PANTHER" id="PTHR43877">
    <property type="entry name" value="AMINOALKYLPHOSPHONATE N-ACETYLTRANSFERASE-RELATED-RELATED"/>
    <property type="match status" value="1"/>
</dbReference>
<dbReference type="InterPro" id="IPR050832">
    <property type="entry name" value="Bact_Acetyltransf"/>
</dbReference>
<sequence>MTLASSPIRIITAGRAELSAVVPLFDAYRRFYGQPSDPEGAERFLEGLMARGDSVILLARQEGSAEALGFTQLYPGYSSVSMKRLWTLNDLYVRPEARGRGVAALLLEAAEGLARESGAKGLQLETAPDNRTAQRLYERMGYVRDEEYLHYFRSTMEN</sequence>
<evidence type="ECO:0000256" key="2">
    <source>
        <dbReference type="ARBA" id="ARBA00023315"/>
    </source>
</evidence>
<dbReference type="Proteomes" id="UP000007392">
    <property type="component" value="Chromosome"/>
</dbReference>
<dbReference type="OrthoDB" id="9792929at2"/>
<feature type="domain" description="N-acetyltransferase" evidence="3">
    <location>
        <begin position="8"/>
        <end position="158"/>
    </location>
</feature>
<keyword evidence="1 4" id="KW-0808">Transferase</keyword>
<dbReference type="Gene3D" id="3.40.630.30">
    <property type="match status" value="1"/>
</dbReference>
<evidence type="ECO:0000313" key="5">
    <source>
        <dbReference type="Proteomes" id="UP000007392"/>
    </source>
</evidence>